<feature type="compositionally biased region" description="Low complexity" evidence="1">
    <location>
        <begin position="226"/>
        <end position="236"/>
    </location>
</feature>
<accession>A0A7J0FJS5</accession>
<name>A0A7J0FJS5_9ERIC</name>
<evidence type="ECO:0000313" key="2">
    <source>
        <dbReference type="EMBL" id="GFY98954.1"/>
    </source>
</evidence>
<evidence type="ECO:0000256" key="1">
    <source>
        <dbReference type="SAM" id="MobiDB-lite"/>
    </source>
</evidence>
<evidence type="ECO:0000313" key="3">
    <source>
        <dbReference type="Proteomes" id="UP000585474"/>
    </source>
</evidence>
<gene>
    <name evidence="2" type="ORF">Acr_13g0003550</name>
</gene>
<dbReference type="Proteomes" id="UP000585474">
    <property type="component" value="Unassembled WGS sequence"/>
</dbReference>
<proteinExistence type="predicted"/>
<organism evidence="2 3">
    <name type="scientific">Actinidia rufa</name>
    <dbReference type="NCBI Taxonomy" id="165716"/>
    <lineage>
        <taxon>Eukaryota</taxon>
        <taxon>Viridiplantae</taxon>
        <taxon>Streptophyta</taxon>
        <taxon>Embryophyta</taxon>
        <taxon>Tracheophyta</taxon>
        <taxon>Spermatophyta</taxon>
        <taxon>Magnoliopsida</taxon>
        <taxon>eudicotyledons</taxon>
        <taxon>Gunneridae</taxon>
        <taxon>Pentapetalae</taxon>
        <taxon>asterids</taxon>
        <taxon>Ericales</taxon>
        <taxon>Actinidiaceae</taxon>
        <taxon>Actinidia</taxon>
    </lineage>
</organism>
<feature type="region of interest" description="Disordered" evidence="1">
    <location>
        <begin position="114"/>
        <end position="140"/>
    </location>
</feature>
<feature type="region of interest" description="Disordered" evidence="1">
    <location>
        <begin position="178"/>
        <end position="247"/>
    </location>
</feature>
<protein>
    <submittedName>
        <fullName evidence="2">Uncharacterized protein</fullName>
    </submittedName>
</protein>
<feature type="region of interest" description="Disordered" evidence="1">
    <location>
        <begin position="533"/>
        <end position="561"/>
    </location>
</feature>
<dbReference type="AlphaFoldDB" id="A0A7J0FJS5"/>
<comment type="caution">
    <text evidence="2">The sequence shown here is derived from an EMBL/GenBank/DDBJ whole genome shotgun (WGS) entry which is preliminary data.</text>
</comment>
<dbReference type="EMBL" id="BJWL01000013">
    <property type="protein sequence ID" value="GFY98954.1"/>
    <property type="molecule type" value="Genomic_DNA"/>
</dbReference>
<sequence>MLMRQTEKTFSAKDLLCVYTVVQTKKEPSTPLLFRDNGLRSFPRFNGRLPYNFNDRFKRKSDNCKKAIHAVNNIKVPRKVSDVLQYEPIYGHVIPHKVEEDIKISHPSLRIEERAPQCDASSSERSKAPPSTNPPTIPAQDWEEAYTDTYFCYCADFNDRFKRRSGNCKKAIHTVNNKKAQGSHPSLRIEERAPRCDVSISERSKAPPSANPPTIPAQAWEEHLTSSSSTYVSPESSDSEEEGEKAPAREVKIVHYFREAHNSGTSSVDNKLVRFRTLGQQQKKTTLATNSPATATPPIRQVPHLVVDPILELANTVMGRSRRRTERTSSALHPSSNADAELWKPEFAIVELDRQITVAISTKDHDTSLALARAIMLPKDITDLAEKSSDAIKGSDGDRVAAISDRMKDQLSRAEAIQQKVGQPGIRTEQGKARTICCRQAGEQTWLLLNRPEMPAELQAIACGVYERVFNRAINRARDNYDRQVAEHCPRIYMKGWLACLAEFGIPEDNPACLMRRMVKKALANEVAHPTVEAAQPVEEAEKIATDESGGDAPQDPSLEP</sequence>
<keyword evidence="3" id="KW-1185">Reference proteome</keyword>
<feature type="compositionally biased region" description="Basic and acidic residues" evidence="1">
    <location>
        <begin position="187"/>
        <end position="205"/>
    </location>
</feature>
<feature type="compositionally biased region" description="Basic and acidic residues" evidence="1">
    <location>
        <begin position="114"/>
        <end position="127"/>
    </location>
</feature>
<reference evidence="2 3" key="1">
    <citation type="submission" date="2019-07" db="EMBL/GenBank/DDBJ databases">
        <title>De Novo Assembly of kiwifruit Actinidia rufa.</title>
        <authorList>
            <person name="Sugita-Konishi S."/>
            <person name="Sato K."/>
            <person name="Mori E."/>
            <person name="Abe Y."/>
            <person name="Kisaki G."/>
            <person name="Hamano K."/>
            <person name="Suezawa K."/>
            <person name="Otani M."/>
            <person name="Fukuda T."/>
            <person name="Manabe T."/>
            <person name="Gomi K."/>
            <person name="Tabuchi M."/>
            <person name="Akimitsu K."/>
            <person name="Kataoka I."/>
        </authorList>
    </citation>
    <scope>NUCLEOTIDE SEQUENCE [LARGE SCALE GENOMIC DNA]</scope>
    <source>
        <strain evidence="3">cv. Fuchu</strain>
    </source>
</reference>